<keyword evidence="1" id="KW-0472">Membrane</keyword>
<dbReference type="RefSeq" id="WP_159764289.1">
    <property type="nucleotide sequence ID" value="NZ_WUUT01000004.1"/>
</dbReference>
<reference evidence="2 3" key="1">
    <citation type="submission" date="2019-12" db="EMBL/GenBank/DDBJ databases">
        <title>Isolation and characterization of three novel carbon monoxide-oxidizing members of Halobacteria from salione crusts and soils.</title>
        <authorList>
            <person name="Myers M.R."/>
            <person name="King G.M."/>
        </authorList>
    </citation>
    <scope>NUCLEOTIDE SEQUENCE [LARGE SCALE GENOMIC DNA]</scope>
    <source>
        <strain evidence="2 3">WSH3</strain>
    </source>
</reference>
<dbReference type="EMBL" id="WUUT01000004">
    <property type="protein sequence ID" value="MXR52156.1"/>
    <property type="molecule type" value="Genomic_DNA"/>
</dbReference>
<dbReference type="AlphaFoldDB" id="A0A6B0T7H0"/>
<dbReference type="OrthoDB" id="205278at2157"/>
<keyword evidence="1" id="KW-1133">Transmembrane helix</keyword>
<gene>
    <name evidence="2" type="ORF">GRX03_11160</name>
</gene>
<comment type="caution">
    <text evidence="2">The sequence shown here is derived from an EMBL/GenBank/DDBJ whole genome shotgun (WGS) entry which is preliminary data.</text>
</comment>
<sequence>MTTHGIGTSLLVLAVSLLIGGLAIHVGAKLAFAAKDYADAVLTALLGAVAWTVVDIAFAAVGIGGLFASIAGLLVWISVVRWQYSVGWIRAAIVGVGAWLSALVVLGILGIVGVGGLDAFGVPGA</sequence>
<evidence type="ECO:0000256" key="1">
    <source>
        <dbReference type="SAM" id="Phobius"/>
    </source>
</evidence>
<feature type="transmembrane region" description="Helical" evidence="1">
    <location>
        <begin position="57"/>
        <end position="79"/>
    </location>
</feature>
<name>A0A6B0T7H0_9EURY</name>
<feature type="transmembrane region" description="Helical" evidence="1">
    <location>
        <begin position="91"/>
        <end position="117"/>
    </location>
</feature>
<organism evidence="2 3">
    <name type="scientific">Halovenus carboxidivorans</name>
    <dbReference type="NCBI Taxonomy" id="2692199"/>
    <lineage>
        <taxon>Archaea</taxon>
        <taxon>Methanobacteriati</taxon>
        <taxon>Methanobacteriota</taxon>
        <taxon>Stenosarchaea group</taxon>
        <taxon>Halobacteria</taxon>
        <taxon>Halobacteriales</taxon>
        <taxon>Haloarculaceae</taxon>
        <taxon>Halovenus</taxon>
    </lineage>
</organism>
<keyword evidence="3" id="KW-1185">Reference proteome</keyword>
<dbReference type="Proteomes" id="UP000466535">
    <property type="component" value="Unassembled WGS sequence"/>
</dbReference>
<protein>
    <submittedName>
        <fullName evidence="2">Uncharacterized protein</fullName>
    </submittedName>
</protein>
<keyword evidence="1" id="KW-0812">Transmembrane</keyword>
<evidence type="ECO:0000313" key="2">
    <source>
        <dbReference type="EMBL" id="MXR52156.1"/>
    </source>
</evidence>
<accession>A0A6B0T7H0</accession>
<evidence type="ECO:0000313" key="3">
    <source>
        <dbReference type="Proteomes" id="UP000466535"/>
    </source>
</evidence>
<proteinExistence type="predicted"/>